<dbReference type="InterPro" id="IPR032179">
    <property type="entry name" value="Cry22Aa_Ig-like"/>
</dbReference>
<dbReference type="Proteomes" id="UP001291309">
    <property type="component" value="Unassembled WGS sequence"/>
</dbReference>
<dbReference type="Gene3D" id="2.60.40.10">
    <property type="entry name" value="Immunoglobulins"/>
    <property type="match status" value="1"/>
</dbReference>
<reference evidence="2 3" key="1">
    <citation type="submission" date="2023-12" db="EMBL/GenBank/DDBJ databases">
        <title>the genome sequence of Hyalangium sp. s54d21.</title>
        <authorList>
            <person name="Zhang X."/>
        </authorList>
    </citation>
    <scope>NUCLEOTIDE SEQUENCE [LARGE SCALE GENOMIC DNA]</scope>
    <source>
        <strain evidence="3">s54d21</strain>
    </source>
</reference>
<name>A0ABU5HDC1_9BACT</name>
<sequence length="313" mass="32460">MQPRSLELTTSRLLPEVAIQSNADGIVAAYSFGEPVRFMGDFRRISIRNLDPNTLGTLRGAGLTSGWLPPNGGAGYPGGVSLGSLTIQGSYVQLSGTFTGNSIGEDPAAVPWPYPIWEGNEYVASYANFFTTTTPPILGAQACASLPPVLTINGGSPLTLECVKGGTYSDPGAQAVDGCGNPLVVHAYNTGADSSGPGPLLSYEGEYPVSYATWNSAGDANATRTVIVDDTTAPSLTLLGSSSMVHTCNTPWIEPGVTANDACSGNISPWVSRTGEVNAWAVGVYTLTYNVTDAGGNSATPVTRTVQVVNCPW</sequence>
<protein>
    <submittedName>
        <fullName evidence="2">DUF5011 domain-containing protein</fullName>
    </submittedName>
</protein>
<dbReference type="RefSeq" id="WP_321550170.1">
    <property type="nucleotide sequence ID" value="NZ_JAXIVS010000015.1"/>
</dbReference>
<comment type="caution">
    <text evidence="2">The sequence shown here is derived from an EMBL/GenBank/DDBJ whole genome shotgun (WGS) entry which is preliminary data.</text>
</comment>
<evidence type="ECO:0000313" key="2">
    <source>
        <dbReference type="EMBL" id="MDY7231453.1"/>
    </source>
</evidence>
<dbReference type="Pfam" id="PF16403">
    <property type="entry name" value="Bact_surface_Ig-like"/>
    <property type="match status" value="1"/>
</dbReference>
<proteinExistence type="predicted"/>
<dbReference type="InterPro" id="IPR013783">
    <property type="entry name" value="Ig-like_fold"/>
</dbReference>
<organism evidence="2 3">
    <name type="scientific">Hyalangium rubrum</name>
    <dbReference type="NCBI Taxonomy" id="3103134"/>
    <lineage>
        <taxon>Bacteria</taxon>
        <taxon>Pseudomonadati</taxon>
        <taxon>Myxococcota</taxon>
        <taxon>Myxococcia</taxon>
        <taxon>Myxococcales</taxon>
        <taxon>Cystobacterineae</taxon>
        <taxon>Archangiaceae</taxon>
        <taxon>Hyalangium</taxon>
    </lineage>
</organism>
<gene>
    <name evidence="2" type="ORF">SYV04_33990</name>
</gene>
<keyword evidence="3" id="KW-1185">Reference proteome</keyword>
<feature type="domain" description="Pesticidal crystal protein Cry22Aa Ig-like" evidence="1">
    <location>
        <begin position="236"/>
        <end position="308"/>
    </location>
</feature>
<dbReference type="EMBL" id="JAXIVS010000015">
    <property type="protein sequence ID" value="MDY7231453.1"/>
    <property type="molecule type" value="Genomic_DNA"/>
</dbReference>
<evidence type="ECO:0000313" key="3">
    <source>
        <dbReference type="Proteomes" id="UP001291309"/>
    </source>
</evidence>
<evidence type="ECO:0000259" key="1">
    <source>
        <dbReference type="Pfam" id="PF16403"/>
    </source>
</evidence>
<accession>A0ABU5HDC1</accession>